<comment type="caution">
    <text evidence="1">The sequence shown here is derived from an EMBL/GenBank/DDBJ whole genome shotgun (WGS) entry which is preliminary data.</text>
</comment>
<evidence type="ECO:0000313" key="2">
    <source>
        <dbReference type="Proteomes" id="UP001195914"/>
    </source>
</evidence>
<keyword evidence="2" id="KW-1185">Reference proteome</keyword>
<reference evidence="1" key="2">
    <citation type="submission" date="2021-05" db="EMBL/GenBank/DDBJ databases">
        <authorList>
            <person name="Pain A."/>
        </authorList>
    </citation>
    <scope>NUCLEOTIDE SEQUENCE</scope>
    <source>
        <strain evidence="1">1802A</strain>
    </source>
</reference>
<accession>A0AAD9GBB6</accession>
<dbReference type="AlphaFoldDB" id="A0AAD9GBB6"/>
<organism evidence="1 2">
    <name type="scientific">Babesia divergens</name>
    <dbReference type="NCBI Taxonomy" id="32595"/>
    <lineage>
        <taxon>Eukaryota</taxon>
        <taxon>Sar</taxon>
        <taxon>Alveolata</taxon>
        <taxon>Apicomplexa</taxon>
        <taxon>Aconoidasida</taxon>
        <taxon>Piroplasmida</taxon>
        <taxon>Babesiidae</taxon>
        <taxon>Babesia</taxon>
    </lineage>
</organism>
<evidence type="ECO:0000313" key="1">
    <source>
        <dbReference type="EMBL" id="KAK1935249.1"/>
    </source>
</evidence>
<sequence length="234" mass="25681">MSIIIIAILKSQSALGLSFIVLFLVYSFHCLSFHCKVRMFFISSCPLGWRMIVSLSVPRTLRSVLTGSLEPLGRTRLVCCMYYTDVFVGSNDIDKLKNALKAELEGTVNSSDLTQLVQGLCLFMGYPSCVCSLKANVDESLKDISEKLKKDFKAVQSSHSNLTLNLNCNSCNSNDILCKCCVISCIKELRGQSQCSCPRLSNTSQSCLCPSKPNGKCCKDFLSGLEGMPLLAQP</sequence>
<dbReference type="EMBL" id="JAHBMH010000060">
    <property type="protein sequence ID" value="KAK1935249.1"/>
    <property type="molecule type" value="Genomic_DNA"/>
</dbReference>
<dbReference type="Proteomes" id="UP001195914">
    <property type="component" value="Unassembled WGS sequence"/>
</dbReference>
<gene>
    <name evidence="1" type="ORF">X943_002510</name>
</gene>
<proteinExistence type="predicted"/>
<name>A0AAD9GBB6_BABDI</name>
<protein>
    <submittedName>
        <fullName evidence="1">Uncharacterized protein</fullName>
    </submittedName>
</protein>
<reference evidence="1" key="1">
    <citation type="journal article" date="2014" name="Nucleic Acids Res.">
        <title>The evolutionary dynamics of variant antigen genes in Babesia reveal a history of genomic innovation underlying host-parasite interaction.</title>
        <authorList>
            <person name="Jackson A.P."/>
            <person name="Otto T.D."/>
            <person name="Darby A."/>
            <person name="Ramaprasad A."/>
            <person name="Xia D."/>
            <person name="Echaide I.E."/>
            <person name="Farber M."/>
            <person name="Gahlot S."/>
            <person name="Gamble J."/>
            <person name="Gupta D."/>
            <person name="Gupta Y."/>
            <person name="Jackson L."/>
            <person name="Malandrin L."/>
            <person name="Malas T.B."/>
            <person name="Moussa E."/>
            <person name="Nair M."/>
            <person name="Reid A.J."/>
            <person name="Sanders M."/>
            <person name="Sharma J."/>
            <person name="Tracey A."/>
            <person name="Quail M.A."/>
            <person name="Weir W."/>
            <person name="Wastling J.M."/>
            <person name="Hall N."/>
            <person name="Willadsen P."/>
            <person name="Lingelbach K."/>
            <person name="Shiels B."/>
            <person name="Tait A."/>
            <person name="Berriman M."/>
            <person name="Allred D.R."/>
            <person name="Pain A."/>
        </authorList>
    </citation>
    <scope>NUCLEOTIDE SEQUENCE</scope>
    <source>
        <strain evidence="1">1802A</strain>
    </source>
</reference>